<name>A0A8X6I982_9ARAC</name>
<keyword evidence="2" id="KW-1185">Reference proteome</keyword>
<reference evidence="1" key="1">
    <citation type="submission" date="2020-08" db="EMBL/GenBank/DDBJ databases">
        <title>Multicomponent nature underlies the extraordinary mechanical properties of spider dragline silk.</title>
        <authorList>
            <person name="Kono N."/>
            <person name="Nakamura H."/>
            <person name="Mori M."/>
            <person name="Yoshida Y."/>
            <person name="Ohtoshi R."/>
            <person name="Malay A.D."/>
            <person name="Moran D.A.P."/>
            <person name="Tomita M."/>
            <person name="Numata K."/>
            <person name="Arakawa K."/>
        </authorList>
    </citation>
    <scope>NUCLEOTIDE SEQUENCE</scope>
</reference>
<evidence type="ECO:0000313" key="1">
    <source>
        <dbReference type="EMBL" id="GFS35550.1"/>
    </source>
</evidence>
<dbReference type="AlphaFoldDB" id="A0A8X6I982"/>
<dbReference type="OrthoDB" id="10276564at2759"/>
<gene>
    <name evidence="1" type="ORF">TNIN_456491</name>
</gene>
<organism evidence="1 2">
    <name type="scientific">Trichonephila inaurata madagascariensis</name>
    <dbReference type="NCBI Taxonomy" id="2747483"/>
    <lineage>
        <taxon>Eukaryota</taxon>
        <taxon>Metazoa</taxon>
        <taxon>Ecdysozoa</taxon>
        <taxon>Arthropoda</taxon>
        <taxon>Chelicerata</taxon>
        <taxon>Arachnida</taxon>
        <taxon>Araneae</taxon>
        <taxon>Araneomorphae</taxon>
        <taxon>Entelegynae</taxon>
        <taxon>Araneoidea</taxon>
        <taxon>Nephilidae</taxon>
        <taxon>Trichonephila</taxon>
        <taxon>Trichonephila inaurata</taxon>
    </lineage>
</organism>
<sequence length="83" mass="9616">MRIDIHHNSSPGLARQKRKESSEIKLGWVSLKRKFIRFTRVRGRTLNENCWRPELRSLAPTGTNPFSGLLYFRVFSLSVVSGK</sequence>
<accession>A0A8X6I982</accession>
<proteinExistence type="predicted"/>
<comment type="caution">
    <text evidence="1">The sequence shown here is derived from an EMBL/GenBank/DDBJ whole genome shotgun (WGS) entry which is preliminary data.</text>
</comment>
<dbReference type="EMBL" id="BMAV01024719">
    <property type="protein sequence ID" value="GFS35550.1"/>
    <property type="molecule type" value="Genomic_DNA"/>
</dbReference>
<dbReference type="Proteomes" id="UP000886998">
    <property type="component" value="Unassembled WGS sequence"/>
</dbReference>
<protein>
    <submittedName>
        <fullName evidence="1">Uncharacterized protein</fullName>
    </submittedName>
</protein>
<evidence type="ECO:0000313" key="2">
    <source>
        <dbReference type="Proteomes" id="UP000886998"/>
    </source>
</evidence>